<feature type="compositionally biased region" description="Polar residues" evidence="2">
    <location>
        <begin position="19"/>
        <end position="28"/>
    </location>
</feature>
<sequence length="710" mass="78727">MNEEEKEDLQDIIDDINRDVQNSSVQPENSREKYSKSYQKYKEEEKESKETSRYERFCYKSASILNLKADQGTREKLNPAIKLVGWEITPGMVLSASVITGGIAFFGWMMLFILNSAFGLFPNSLLFISLIGVIGSGVYMYYKPIFEAKNKVIRSSGEMILSILYMVIYMRSSPNLEGAVRFAALNLEGPISEDLKSVLWDVEVGKFNRVEESLENYTKAWKDYNEDYLESLQLLKAAVNEPNNDRREDLLQDSIDRILDGTQEKMKHYAQGLKTPVMILNALGALLPVLAMIMLPLISVFMGSAISPFQLFLAFNVVLPGTLYWFMQKILSSRPPTVNSKPKSEEAMPERGKYSLNIMSKTVKVPSRIIGGGIFLLISSFGFLGYLAFPHFYPVQELEQLAVPALFGTSNGLSPFPMLLRSLSITAGLGFGIGATKILGNIERKKAEKEIEKIEKQLPSALFELGNEISGGTPIELALKDAADSTSQLEISKMFSKASDNIQTMGMTFEQAIFDDRNGALKEFPSQMLDTVMRAVLSSSEKGTKIASMAMLTVSKYLKNVHKTQERLNDLMEESTTTIQMLAYMLAPVVSGVAVGMSQTIISAMFNLGQQFADTRQSLPSQGSGAGFGGILGNLQTAIPPEVLQFVVGIYLIQLLFILGTFYTKIKHGENKTYKNMFIGKILISGFILYSITMIIVALLFGGIISNATA</sequence>
<feature type="transmembrane region" description="Helical" evidence="3">
    <location>
        <begin position="120"/>
        <end position="142"/>
    </location>
</feature>
<feature type="transmembrane region" description="Helical" evidence="3">
    <location>
        <begin position="309"/>
        <end position="327"/>
    </location>
</feature>
<feature type="coiled-coil region" evidence="1">
    <location>
        <begin position="437"/>
        <end position="464"/>
    </location>
</feature>
<keyword evidence="3" id="KW-0472">Membrane</keyword>
<dbReference type="PANTHER" id="PTHR35007:SF2">
    <property type="entry name" value="PILUS ASSEMBLE PROTEIN"/>
    <property type="match status" value="1"/>
</dbReference>
<dbReference type="RefSeq" id="WP_153550567.1">
    <property type="nucleotide sequence ID" value="NZ_CP040089.1"/>
</dbReference>
<feature type="transmembrane region" description="Helical" evidence="3">
    <location>
        <begin position="92"/>
        <end position="114"/>
    </location>
</feature>
<evidence type="ECO:0000313" key="4">
    <source>
        <dbReference type="EMBL" id="QGA80824.1"/>
    </source>
</evidence>
<name>A0A5Q0UGW0_9ARCH</name>
<feature type="compositionally biased region" description="Acidic residues" evidence="2">
    <location>
        <begin position="1"/>
        <end position="14"/>
    </location>
</feature>
<dbReference type="GeneID" id="42365334"/>
<feature type="transmembrane region" description="Helical" evidence="3">
    <location>
        <begin position="682"/>
        <end position="705"/>
    </location>
</feature>
<dbReference type="PANTHER" id="PTHR35007">
    <property type="entry name" value="INTEGRAL MEMBRANE PROTEIN-RELATED"/>
    <property type="match status" value="1"/>
</dbReference>
<reference evidence="5" key="1">
    <citation type="submission" date="2019-05" db="EMBL/GenBank/DDBJ databases">
        <title>Candidatus Nanohalobium constans, a novel model system to study the DPANN nano-sized archaea: genomic and physiological characterization of a nanoarchaeon co-cultured with its chitinotrophic host.</title>
        <authorList>
            <person name="La Cono V."/>
            <person name="Arcadi E."/>
            <person name="Crisafi F."/>
            <person name="Denaro R."/>
            <person name="La Spada G."/>
            <person name="Messina E."/>
            <person name="Smedile F."/>
            <person name="Toshchakov S.V."/>
            <person name="Shevchenko M.A."/>
            <person name="Golyshin P.N."/>
            <person name="Golyshina O.V."/>
            <person name="Ferrer M."/>
            <person name="Rohde M."/>
            <person name="Mushegian A."/>
            <person name="Sorokin D.Y."/>
            <person name="Giuliano L."/>
            <person name="Yakimov M.M."/>
        </authorList>
    </citation>
    <scope>NUCLEOTIDE SEQUENCE [LARGE SCALE GENOMIC DNA]</scope>
    <source>
        <strain evidence="5">LC1Nh</strain>
    </source>
</reference>
<evidence type="ECO:0000313" key="5">
    <source>
        <dbReference type="Proteomes" id="UP000377803"/>
    </source>
</evidence>
<feature type="transmembrane region" description="Helical" evidence="3">
    <location>
        <begin position="643"/>
        <end position="662"/>
    </location>
</feature>
<keyword evidence="1" id="KW-0175">Coiled coil</keyword>
<feature type="transmembrane region" description="Helical" evidence="3">
    <location>
        <begin position="277"/>
        <end position="303"/>
    </location>
</feature>
<evidence type="ECO:0000256" key="1">
    <source>
        <dbReference type="SAM" id="Coils"/>
    </source>
</evidence>
<dbReference type="AlphaFoldDB" id="A0A5Q0UGW0"/>
<dbReference type="OrthoDB" id="147060at2157"/>
<keyword evidence="3" id="KW-0812">Transmembrane</keyword>
<feature type="compositionally biased region" description="Basic and acidic residues" evidence="2">
    <location>
        <begin position="29"/>
        <end position="47"/>
    </location>
</feature>
<dbReference type="Proteomes" id="UP000377803">
    <property type="component" value="Chromosome"/>
</dbReference>
<organism evidence="4 5">
    <name type="scientific">Candidatus Nanohalobium constans</name>
    <dbReference type="NCBI Taxonomy" id="2565781"/>
    <lineage>
        <taxon>Archaea</taxon>
        <taxon>Candidatus Nanohalarchaeota</taxon>
        <taxon>Candidatus Nanohalobia</taxon>
        <taxon>Candidatus Nanohalobiales</taxon>
        <taxon>Candidatus Nanohalobiaceae</taxon>
        <taxon>Candidatus Nanohalobium</taxon>
    </lineage>
</organism>
<proteinExistence type="predicted"/>
<keyword evidence="5" id="KW-1185">Reference proteome</keyword>
<feature type="transmembrane region" description="Helical" evidence="3">
    <location>
        <begin position="418"/>
        <end position="439"/>
    </location>
</feature>
<evidence type="ECO:0008006" key="6">
    <source>
        <dbReference type="Google" id="ProtNLM"/>
    </source>
</evidence>
<keyword evidence="3" id="KW-1133">Transmembrane helix</keyword>
<gene>
    <name evidence="4" type="ORF">LC1Nh_0942</name>
</gene>
<feature type="transmembrane region" description="Helical" evidence="3">
    <location>
        <begin position="582"/>
        <end position="606"/>
    </location>
</feature>
<dbReference type="KEGG" id="ncon:LC1Nh_0942"/>
<evidence type="ECO:0000256" key="3">
    <source>
        <dbReference type="SAM" id="Phobius"/>
    </source>
</evidence>
<feature type="transmembrane region" description="Helical" evidence="3">
    <location>
        <begin position="369"/>
        <end position="389"/>
    </location>
</feature>
<feature type="region of interest" description="Disordered" evidence="2">
    <location>
        <begin position="1"/>
        <end position="47"/>
    </location>
</feature>
<accession>A0A5Q0UGW0</accession>
<dbReference type="EMBL" id="CP040089">
    <property type="protein sequence ID" value="QGA80824.1"/>
    <property type="molecule type" value="Genomic_DNA"/>
</dbReference>
<protein>
    <recommendedName>
        <fullName evidence="6">Type II secretion system protein GspF domain-containing protein</fullName>
    </recommendedName>
</protein>
<evidence type="ECO:0000256" key="2">
    <source>
        <dbReference type="SAM" id="MobiDB-lite"/>
    </source>
</evidence>